<name>A0AAV2DCB8_9ROSI</name>
<accession>A0AAV2DCB8</accession>
<evidence type="ECO:0000256" key="7">
    <source>
        <dbReference type="SAM" id="MobiDB-lite"/>
    </source>
</evidence>
<evidence type="ECO:0000256" key="4">
    <source>
        <dbReference type="ARBA" id="ARBA00022777"/>
    </source>
</evidence>
<dbReference type="Pfam" id="PF00069">
    <property type="entry name" value="Pkinase"/>
    <property type="match status" value="1"/>
</dbReference>
<dbReference type="Gene3D" id="1.10.510.10">
    <property type="entry name" value="Transferase(Phosphotransferase) domain 1"/>
    <property type="match status" value="2"/>
</dbReference>
<dbReference type="GO" id="GO:0004674">
    <property type="term" value="F:protein serine/threonine kinase activity"/>
    <property type="evidence" value="ECO:0007669"/>
    <property type="project" value="UniProtKB-KW"/>
</dbReference>
<dbReference type="Gene3D" id="3.30.200.20">
    <property type="entry name" value="Phosphorylase Kinase, domain 1"/>
    <property type="match status" value="1"/>
</dbReference>
<feature type="binding site" evidence="6">
    <location>
        <position position="128"/>
    </location>
    <ligand>
        <name>ATP</name>
        <dbReference type="ChEBI" id="CHEBI:30616"/>
    </ligand>
</feature>
<reference evidence="9 10" key="1">
    <citation type="submission" date="2024-04" db="EMBL/GenBank/DDBJ databases">
        <authorList>
            <person name="Fracassetti M."/>
        </authorList>
    </citation>
    <scope>NUCLEOTIDE SEQUENCE [LARGE SCALE GENOMIC DNA]</scope>
</reference>
<organism evidence="9 10">
    <name type="scientific">Linum trigynum</name>
    <dbReference type="NCBI Taxonomy" id="586398"/>
    <lineage>
        <taxon>Eukaryota</taxon>
        <taxon>Viridiplantae</taxon>
        <taxon>Streptophyta</taxon>
        <taxon>Embryophyta</taxon>
        <taxon>Tracheophyta</taxon>
        <taxon>Spermatophyta</taxon>
        <taxon>Magnoliopsida</taxon>
        <taxon>eudicotyledons</taxon>
        <taxon>Gunneridae</taxon>
        <taxon>Pentapetalae</taxon>
        <taxon>rosids</taxon>
        <taxon>fabids</taxon>
        <taxon>Malpighiales</taxon>
        <taxon>Linaceae</taxon>
        <taxon>Linum</taxon>
    </lineage>
</organism>
<evidence type="ECO:0000256" key="5">
    <source>
        <dbReference type="ARBA" id="ARBA00022840"/>
    </source>
</evidence>
<gene>
    <name evidence="9" type="ORF">LTRI10_LOCUS13422</name>
</gene>
<evidence type="ECO:0000259" key="8">
    <source>
        <dbReference type="PROSITE" id="PS50011"/>
    </source>
</evidence>
<feature type="domain" description="Protein kinase" evidence="8">
    <location>
        <begin position="100"/>
        <end position="687"/>
    </location>
</feature>
<keyword evidence="4" id="KW-0418">Kinase</keyword>
<evidence type="ECO:0000256" key="6">
    <source>
        <dbReference type="PROSITE-ProRule" id="PRU10141"/>
    </source>
</evidence>
<dbReference type="PROSITE" id="PS50011">
    <property type="entry name" value="PROTEIN_KINASE_DOM"/>
    <property type="match status" value="1"/>
</dbReference>
<dbReference type="InterPro" id="IPR008271">
    <property type="entry name" value="Ser/Thr_kinase_AS"/>
</dbReference>
<keyword evidence="10" id="KW-1185">Reference proteome</keyword>
<feature type="compositionally biased region" description="Basic residues" evidence="7">
    <location>
        <begin position="517"/>
        <end position="527"/>
    </location>
</feature>
<protein>
    <recommendedName>
        <fullName evidence="8">Protein kinase domain-containing protein</fullName>
    </recommendedName>
</protein>
<evidence type="ECO:0000256" key="2">
    <source>
        <dbReference type="ARBA" id="ARBA00022679"/>
    </source>
</evidence>
<dbReference type="PANTHER" id="PTHR46821">
    <property type="entry name" value="OS07G0586332 PROTEIN"/>
    <property type="match status" value="1"/>
</dbReference>
<dbReference type="Pfam" id="PF07714">
    <property type="entry name" value="PK_Tyr_Ser-Thr"/>
    <property type="match status" value="1"/>
</dbReference>
<dbReference type="PROSITE" id="PS00107">
    <property type="entry name" value="PROTEIN_KINASE_ATP"/>
    <property type="match status" value="1"/>
</dbReference>
<evidence type="ECO:0000313" key="10">
    <source>
        <dbReference type="Proteomes" id="UP001497516"/>
    </source>
</evidence>
<sequence length="717" mass="79319">MPSRSIPSPEQTIHLDSKETTSSVLPPSPSPLSHHHHHHHHRLSPRQLLPPLGAATVAFSFLLIFAACYRKLTQKRTVPTDSKPPHRFPHSTLRRATNNFSPALRLGQGGFGSVFRAALPDGHLVAVKVMDSGSLQGEREFQNELFFASKLDSPYAVTALGFSADKKRKTMLLIYELMPNGNLQDALLHRKCPELFEWKKRFSVAVDVARGLEYLHSLDPPVIHGDVKPSNVLLDQFFSAKIADFGLAWTKMEEGNQGNSAENQVVPEKRNGELEMKKVELESSNGAVVAATEDCGSVMETESVTTAGFEEFSLGIDQSPESVFRGPVSLTSPETAEAVSPATVGVPISPPEVIVNIDKVSVASGKEGDCKKSGKAAKSGKDWWWKQDNGPAAVAAANVPVKDYVMQWIGTEIKRERPSSEWISAPSTSKQPITKISKKKERRRLDWWVSLDEEKEKKILKKERKRAPREWWKEEYCEELEKKKKKQKKKEREMGIVQGNSAEDWWPAGDEESYAGGKRRKKNNRSRGSHDWFSGELFRGRFNSHDSLSGDIAIPKSGGVSSTPSMRGTVCYVAPEYGGGGDLSEKSDVYSFGVLLLVVMAGRRPLQVTNSPMSEFQRANLIHWARNLARSGKLIDLVDGSIRGLDREQATLCVTVALLCLQKSPAARPSMKEVVGMLSGGVEVPALPIEFSPSPPSRFPFKSKQRKKGSLNSDKPL</sequence>
<dbReference type="AlphaFoldDB" id="A0AAV2DCB8"/>
<dbReference type="SMART" id="SM00220">
    <property type="entry name" value="S_TKc"/>
    <property type="match status" value="1"/>
</dbReference>
<keyword evidence="3 6" id="KW-0547">Nucleotide-binding</keyword>
<evidence type="ECO:0000256" key="3">
    <source>
        <dbReference type="ARBA" id="ARBA00022741"/>
    </source>
</evidence>
<dbReference type="InterPro" id="IPR044576">
    <property type="entry name" value="At4g25390-like"/>
</dbReference>
<feature type="region of interest" description="Disordered" evidence="7">
    <location>
        <begin position="1"/>
        <end position="45"/>
    </location>
</feature>
<keyword evidence="1" id="KW-0723">Serine/threonine-protein kinase</keyword>
<dbReference type="InterPro" id="IPR011009">
    <property type="entry name" value="Kinase-like_dom_sf"/>
</dbReference>
<feature type="compositionally biased region" description="Polar residues" evidence="7">
    <location>
        <begin position="1"/>
        <end position="11"/>
    </location>
</feature>
<keyword evidence="5 6" id="KW-0067">ATP-binding</keyword>
<dbReference type="PANTHER" id="PTHR46821:SF7">
    <property type="entry name" value="PROTEIN KINASE SUPERFAMILY PROTEIN"/>
    <property type="match status" value="1"/>
</dbReference>
<dbReference type="InterPro" id="IPR000719">
    <property type="entry name" value="Prot_kinase_dom"/>
</dbReference>
<dbReference type="EMBL" id="OZ034815">
    <property type="protein sequence ID" value="CAL1371351.1"/>
    <property type="molecule type" value="Genomic_DNA"/>
</dbReference>
<dbReference type="PROSITE" id="PS00108">
    <property type="entry name" value="PROTEIN_KINASE_ST"/>
    <property type="match status" value="1"/>
</dbReference>
<keyword evidence="2" id="KW-0808">Transferase</keyword>
<dbReference type="InterPro" id="IPR017441">
    <property type="entry name" value="Protein_kinase_ATP_BS"/>
</dbReference>
<feature type="region of interest" description="Disordered" evidence="7">
    <location>
        <begin position="501"/>
        <end position="528"/>
    </location>
</feature>
<dbReference type="InterPro" id="IPR001245">
    <property type="entry name" value="Ser-Thr/Tyr_kinase_cat_dom"/>
</dbReference>
<evidence type="ECO:0000313" key="9">
    <source>
        <dbReference type="EMBL" id="CAL1371351.1"/>
    </source>
</evidence>
<dbReference type="GO" id="GO:0005524">
    <property type="term" value="F:ATP binding"/>
    <property type="evidence" value="ECO:0007669"/>
    <property type="project" value="UniProtKB-UniRule"/>
</dbReference>
<dbReference type="SUPFAM" id="SSF56112">
    <property type="entry name" value="Protein kinase-like (PK-like)"/>
    <property type="match status" value="1"/>
</dbReference>
<proteinExistence type="predicted"/>
<feature type="region of interest" description="Disordered" evidence="7">
    <location>
        <begin position="689"/>
        <end position="717"/>
    </location>
</feature>
<evidence type="ECO:0000256" key="1">
    <source>
        <dbReference type="ARBA" id="ARBA00022527"/>
    </source>
</evidence>
<dbReference type="Proteomes" id="UP001497516">
    <property type="component" value="Chromosome 2"/>
</dbReference>
<feature type="compositionally biased region" description="Basic residues" evidence="7">
    <location>
        <begin position="33"/>
        <end position="44"/>
    </location>
</feature>